<dbReference type="Proteomes" id="UP000504633">
    <property type="component" value="Unplaced"/>
</dbReference>
<dbReference type="GeneID" id="111604414"/>
<dbReference type="Pfam" id="PF15989">
    <property type="entry name" value="DUF4768"/>
    <property type="match status" value="1"/>
</dbReference>
<sequence length="144" mass="16711">MQFPLDILLPIAGAFIVLNRLPSCWARSITAPPSDSVTELASSDGLRLEAATVSMDHVQRRREVSCQTDFTDFNVLHMPCDVDLPNLSKYIETLPNQCICAYNTRFHSAEEYRTFKILQLESFFFGQYSERFKRFEMDPHQFDY</sequence>
<reference evidence="3" key="1">
    <citation type="submission" date="2025-08" db="UniProtKB">
        <authorList>
            <consortium name="RefSeq"/>
        </authorList>
    </citation>
    <scope>IDENTIFICATION</scope>
    <source>
        <strain evidence="3">15085-1641.00</strain>
        <tissue evidence="3">Whole body</tissue>
    </source>
</reference>
<evidence type="ECO:0000313" key="3">
    <source>
        <dbReference type="RefSeq" id="XP_023178241.2"/>
    </source>
</evidence>
<evidence type="ECO:0000256" key="1">
    <source>
        <dbReference type="SAM" id="SignalP"/>
    </source>
</evidence>
<accession>A0A6J1MML3</accession>
<evidence type="ECO:0000313" key="2">
    <source>
        <dbReference type="Proteomes" id="UP000504633"/>
    </source>
</evidence>
<organism evidence="2 3">
    <name type="scientific">Drosophila hydei</name>
    <name type="common">Fruit fly</name>
    <dbReference type="NCBI Taxonomy" id="7224"/>
    <lineage>
        <taxon>Eukaryota</taxon>
        <taxon>Metazoa</taxon>
        <taxon>Ecdysozoa</taxon>
        <taxon>Arthropoda</taxon>
        <taxon>Hexapoda</taxon>
        <taxon>Insecta</taxon>
        <taxon>Pterygota</taxon>
        <taxon>Neoptera</taxon>
        <taxon>Endopterygota</taxon>
        <taxon>Diptera</taxon>
        <taxon>Brachycera</taxon>
        <taxon>Muscomorpha</taxon>
        <taxon>Ephydroidea</taxon>
        <taxon>Drosophilidae</taxon>
        <taxon>Drosophila</taxon>
    </lineage>
</organism>
<proteinExistence type="predicted"/>
<keyword evidence="1" id="KW-0732">Signal</keyword>
<dbReference type="OrthoDB" id="7844201at2759"/>
<dbReference type="OMA" id="YETEPHN"/>
<feature type="signal peptide" evidence="1">
    <location>
        <begin position="1"/>
        <end position="26"/>
    </location>
</feature>
<dbReference type="InterPro" id="IPR031931">
    <property type="entry name" value="DUF4768"/>
</dbReference>
<gene>
    <name evidence="3" type="primary">LOC111604414</name>
</gene>
<name>A0A6J1MML3_DROHY</name>
<dbReference type="RefSeq" id="XP_023178241.2">
    <property type="nucleotide sequence ID" value="XM_023322473.2"/>
</dbReference>
<keyword evidence="2" id="KW-1185">Reference proteome</keyword>
<feature type="chain" id="PRO_5026924005" evidence="1">
    <location>
        <begin position="27"/>
        <end position="144"/>
    </location>
</feature>
<dbReference type="KEGG" id="dhe:111604414"/>
<protein>
    <submittedName>
        <fullName evidence="3">Uncharacterized protein LOC111604414</fullName>
    </submittedName>
</protein>
<dbReference type="AlphaFoldDB" id="A0A6J1MML3"/>